<gene>
    <name evidence="10" type="primary">Epo</name>
    <name evidence="10" type="ORF">GTO95_0014421</name>
</gene>
<dbReference type="AlphaFoldDB" id="A0A8J7NTJ0"/>
<evidence type="ECO:0000256" key="4">
    <source>
        <dbReference type="ARBA" id="ARBA00022525"/>
    </source>
</evidence>
<accession>A0A8J7NTJ0</accession>
<evidence type="ECO:0000256" key="2">
    <source>
        <dbReference type="ARBA" id="ARBA00005782"/>
    </source>
</evidence>
<evidence type="ECO:0000256" key="5">
    <source>
        <dbReference type="ARBA" id="ARBA00022702"/>
    </source>
</evidence>
<reference evidence="10" key="1">
    <citation type="journal article" date="2021" name="Cell">
        <title>Tracing the genetic footprints of vertebrate landing in non-teleost ray-finned fishes.</title>
        <authorList>
            <person name="Bi X."/>
            <person name="Wang K."/>
            <person name="Yang L."/>
            <person name="Pan H."/>
            <person name="Jiang H."/>
            <person name="Wei Q."/>
            <person name="Fang M."/>
            <person name="Yu H."/>
            <person name="Zhu C."/>
            <person name="Cai Y."/>
            <person name="He Y."/>
            <person name="Gan X."/>
            <person name="Zeng H."/>
            <person name="Yu D."/>
            <person name="Zhu Y."/>
            <person name="Jiang H."/>
            <person name="Qiu Q."/>
            <person name="Yang H."/>
            <person name="Zhang Y.E."/>
            <person name="Wang W."/>
            <person name="Zhu M."/>
            <person name="He S."/>
            <person name="Zhang G."/>
        </authorList>
    </citation>
    <scope>NUCLEOTIDE SEQUENCE</scope>
    <source>
        <strain evidence="10">Allg_001</strain>
    </source>
</reference>
<comment type="subcellular location">
    <subcellularLocation>
        <location evidence="1">Secreted</location>
    </subcellularLocation>
</comment>
<feature type="non-terminal residue" evidence="10">
    <location>
        <position position="296"/>
    </location>
</feature>
<dbReference type="GO" id="GO:0005615">
    <property type="term" value="C:extracellular space"/>
    <property type="evidence" value="ECO:0007669"/>
    <property type="project" value="TreeGrafter"/>
</dbReference>
<dbReference type="Gene3D" id="1.20.1250.10">
    <property type="match status" value="1"/>
</dbReference>
<keyword evidence="7" id="KW-0265">Erythrocyte maturation</keyword>
<dbReference type="PANTHER" id="PTHR10370:SF0">
    <property type="entry name" value="ERYTHROPOIETIN"/>
    <property type="match status" value="1"/>
</dbReference>
<evidence type="ECO:0000256" key="7">
    <source>
        <dbReference type="ARBA" id="ARBA00023057"/>
    </source>
</evidence>
<keyword evidence="4" id="KW-0964">Secreted</keyword>
<evidence type="ECO:0000313" key="10">
    <source>
        <dbReference type="EMBL" id="MBN3318055.1"/>
    </source>
</evidence>
<keyword evidence="8" id="KW-1015">Disulfide bond</keyword>
<dbReference type="PANTHER" id="PTHR10370">
    <property type="entry name" value="ERYTHROPOIETIN"/>
    <property type="match status" value="1"/>
</dbReference>
<sequence length="296" mass="33498">MGLLRVTGQGSRPGASGGVRNVQRESPQTAVSHTSLISMTQLTQTSGTDDTLIRILFGEKEGMMQFSLQQVGFFAVLLMILEYSRLGRPALLRPICDSRVLDRFIREARDTENAMRTCKEGCGWTEPLAVPFTSVNFNEWESKDSREQEEEVQSGLRLLTQAISTARTTVTNTGLQELIDTSYSNLYSIRQILKSLNIQVRAHCHWRERGTGERALLLDRGVQVRGHCHWRERGTGERALLLDRGVQVRGHCHWRERGTGERALLLDRGVQVRGHCHWGQRGTGERALSLEREGYR</sequence>
<keyword evidence="11" id="KW-1185">Reference proteome</keyword>
<dbReference type="PRINTS" id="PR00272">
    <property type="entry name" value="ERYTHROPTN"/>
</dbReference>
<name>A0A8J7NTJ0_ATRSP</name>
<dbReference type="GO" id="GO:0043249">
    <property type="term" value="P:erythrocyte maturation"/>
    <property type="evidence" value="ECO:0007669"/>
    <property type="project" value="UniProtKB-KW"/>
</dbReference>
<dbReference type="EMBL" id="JAAWVO010038035">
    <property type="protein sequence ID" value="MBN3318055.1"/>
    <property type="molecule type" value="Genomic_DNA"/>
</dbReference>
<evidence type="ECO:0000256" key="1">
    <source>
        <dbReference type="ARBA" id="ARBA00004613"/>
    </source>
</evidence>
<dbReference type="GO" id="GO:0005125">
    <property type="term" value="F:cytokine activity"/>
    <property type="evidence" value="ECO:0007669"/>
    <property type="project" value="TreeGrafter"/>
</dbReference>
<dbReference type="GO" id="GO:0005179">
    <property type="term" value="F:hormone activity"/>
    <property type="evidence" value="ECO:0007669"/>
    <property type="project" value="UniProtKB-KW"/>
</dbReference>
<evidence type="ECO:0000256" key="9">
    <source>
        <dbReference type="SAM" id="MobiDB-lite"/>
    </source>
</evidence>
<organism evidence="10 11">
    <name type="scientific">Atractosteus spatula</name>
    <name type="common">Alligator gar</name>
    <name type="synonym">Lepisosteus spatula</name>
    <dbReference type="NCBI Taxonomy" id="7917"/>
    <lineage>
        <taxon>Eukaryota</taxon>
        <taxon>Metazoa</taxon>
        <taxon>Chordata</taxon>
        <taxon>Craniata</taxon>
        <taxon>Vertebrata</taxon>
        <taxon>Euteleostomi</taxon>
        <taxon>Actinopterygii</taxon>
        <taxon>Neopterygii</taxon>
        <taxon>Holostei</taxon>
        <taxon>Semionotiformes</taxon>
        <taxon>Lepisosteidae</taxon>
        <taxon>Atractosteus</taxon>
    </lineage>
</organism>
<evidence type="ECO:0000313" key="11">
    <source>
        <dbReference type="Proteomes" id="UP000736164"/>
    </source>
</evidence>
<evidence type="ECO:0000256" key="6">
    <source>
        <dbReference type="ARBA" id="ARBA00022729"/>
    </source>
</evidence>
<feature type="region of interest" description="Disordered" evidence="9">
    <location>
        <begin position="1"/>
        <end position="32"/>
    </location>
</feature>
<dbReference type="InterPro" id="IPR001323">
    <property type="entry name" value="EPO_TPO"/>
</dbReference>
<dbReference type="GO" id="GO:0005128">
    <property type="term" value="F:erythropoietin receptor binding"/>
    <property type="evidence" value="ECO:0007669"/>
    <property type="project" value="InterPro"/>
</dbReference>
<evidence type="ECO:0000256" key="8">
    <source>
        <dbReference type="ARBA" id="ARBA00023157"/>
    </source>
</evidence>
<dbReference type="Proteomes" id="UP000736164">
    <property type="component" value="Unassembled WGS sequence"/>
</dbReference>
<keyword evidence="5" id="KW-0372">Hormone</keyword>
<proteinExistence type="inferred from homology"/>
<comment type="caution">
    <text evidence="10">The sequence shown here is derived from an EMBL/GenBank/DDBJ whole genome shotgun (WGS) entry which is preliminary data.</text>
</comment>
<dbReference type="Pfam" id="PF00758">
    <property type="entry name" value="EPO_TPO"/>
    <property type="match status" value="1"/>
</dbReference>
<keyword evidence="6" id="KW-0732">Signal</keyword>
<evidence type="ECO:0000256" key="3">
    <source>
        <dbReference type="ARBA" id="ARBA00015421"/>
    </source>
</evidence>
<dbReference type="InterPro" id="IPR003013">
    <property type="entry name" value="Erythroptn"/>
</dbReference>
<dbReference type="InterPro" id="IPR009079">
    <property type="entry name" value="4_helix_cytokine-like_core"/>
</dbReference>
<comment type="similarity">
    <text evidence="2">Belongs to the EPO/TPO family.</text>
</comment>
<protein>
    <recommendedName>
        <fullName evidence="3">Erythropoietin</fullName>
    </recommendedName>
</protein>
<feature type="non-terminal residue" evidence="10">
    <location>
        <position position="1"/>
    </location>
</feature>
<dbReference type="SUPFAM" id="SSF47266">
    <property type="entry name" value="4-helical cytokines"/>
    <property type="match status" value="1"/>
</dbReference>